<accession>M8BBP8</accession>
<proteinExistence type="predicted"/>
<dbReference type="InterPro" id="IPR016024">
    <property type="entry name" value="ARM-type_fold"/>
</dbReference>
<dbReference type="SUPFAM" id="SSF48371">
    <property type="entry name" value="ARM repeat"/>
    <property type="match status" value="1"/>
</dbReference>
<name>M8BBP8_AEGTA</name>
<reference evidence="3" key="1">
    <citation type="submission" date="2015-06" db="UniProtKB">
        <authorList>
            <consortium name="EnsemblPlants"/>
        </authorList>
    </citation>
    <scope>IDENTIFICATION</scope>
</reference>
<evidence type="ECO:0000313" key="3">
    <source>
        <dbReference type="EnsemblPlants" id="EMT11421"/>
    </source>
</evidence>
<organism evidence="3">
    <name type="scientific">Aegilops tauschii</name>
    <name type="common">Tausch's goatgrass</name>
    <name type="synonym">Aegilops squarrosa</name>
    <dbReference type="NCBI Taxonomy" id="37682"/>
    <lineage>
        <taxon>Eukaryota</taxon>
        <taxon>Viridiplantae</taxon>
        <taxon>Streptophyta</taxon>
        <taxon>Embryophyta</taxon>
        <taxon>Tracheophyta</taxon>
        <taxon>Spermatophyta</taxon>
        <taxon>Magnoliopsida</taxon>
        <taxon>Liliopsida</taxon>
        <taxon>Poales</taxon>
        <taxon>Poaceae</taxon>
        <taxon>BOP clade</taxon>
        <taxon>Pooideae</taxon>
        <taxon>Triticodae</taxon>
        <taxon>Triticeae</taxon>
        <taxon>Triticinae</taxon>
        <taxon>Aegilops</taxon>
    </lineage>
</organism>
<keyword evidence="2" id="KW-0812">Transmembrane</keyword>
<sequence length="1047" mass="116877">MVMVSSTPGDISPISVRCICKSGDSTHEFTLQWSHRVLGGYEDPTYQIFIRTPGLLIDALKSADKKEQQPSLWRRRIQHHQQQQQNQSRGTRRNRLQVRKHKHFEELTMSKRCLGVVILVVMRLVEIAAVAICIAVSFGRLKKQDYVDPKDRDAADHQNIRLSLNIFYGLVLAQSIIFIIMRLSPDSLLGFHIRVKYRLFGSSGREIMYRYLSDNYLEFITGNVRTTLKMNLITFAMKLVVSDSTVDDQLVGIRAMDRILRSVEYNSLALTRLRASLDADSLGRLVGVLGLVRTPDEKEMRGHAARVVLKLAPDIPVDTCPQAMSLISSSLVETASNMDVDLVWFGLRILDKLTDNQQNCRQAKGDLSDLLPKIIDLTNLNQRGRDRSISDSWIEQEIIPLLEREEDIPPTAIQMIDQQIIVGMSLKILSKLVAKPGDVGKGLREKASTYMNLLTDSGTILEHVGAAKVIACLALSEDQKQEIGGSPQIIRKLKECLLSKEPHVDITKVAAKLLLLEYTTRDQLNQIKSSLEEKNVLLQDPSFSVPTTAFIGALGRDQILPSWMQKQQIAVQDLDLDDLLSAEQESRCEAAAKALIVLTSGCEKNAAAVLQEIAEDEMKTIVGMLFQEDREEKRRRMLARLQERNLHPETSRVVKKIICAEGGGRTRSLHAKLLQNLRAHGVTANSTHHIPVIDGALPEVLKAIVDEVAKLERPACTSENLSHNDGPWVESGKVLESFIGLAFHICKGLDASGFAKTLEGANLTLDTLVMKLNKILELCKYPTTDFPSIRRSTLELMAWMVQKNSNYRDIFLQCGVYEQLKEVAKTAGRVERFELFHCGVGVGGKDISYILSLVSELKEQLELCPHFEQSSCLSAVVVFGRYKSTGMNNCITLLINAGIYKPALPQSKYWRHFSSYPSGRQPAGEVDEDAARDLDLVVLLLLALMAPSAAMELGVRSPPPSRRRGFLVRFEPKPRRLTGHGPAQAVVILDDLDLDDLLSAEQVNLWEAQDLDLDDLLSAEQVNLWEAAPEALVVRISGCETKCRGAN</sequence>
<feature type="region of interest" description="Disordered" evidence="1">
    <location>
        <begin position="71"/>
        <end position="95"/>
    </location>
</feature>
<keyword evidence="2" id="KW-0472">Membrane</keyword>
<evidence type="ECO:0000256" key="2">
    <source>
        <dbReference type="SAM" id="Phobius"/>
    </source>
</evidence>
<protein>
    <submittedName>
        <fullName evidence="3">Uncharacterized protein</fullName>
    </submittedName>
</protein>
<feature type="transmembrane region" description="Helical" evidence="2">
    <location>
        <begin position="114"/>
        <end position="141"/>
    </location>
</feature>
<evidence type="ECO:0000256" key="1">
    <source>
        <dbReference type="SAM" id="MobiDB-lite"/>
    </source>
</evidence>
<dbReference type="PANTHER" id="PTHR33115">
    <property type="entry name" value="ARM REPEAT SUPERFAMILY PROTEIN"/>
    <property type="match status" value="1"/>
</dbReference>
<dbReference type="ExpressionAtlas" id="M8BBP8">
    <property type="expression patterns" value="baseline"/>
</dbReference>
<keyword evidence="2" id="KW-1133">Transmembrane helix</keyword>
<dbReference type="EnsemblPlants" id="EMT11421">
    <property type="protein sequence ID" value="EMT11421"/>
    <property type="gene ID" value="F775_23022"/>
</dbReference>
<dbReference type="AlphaFoldDB" id="M8BBP8"/>
<dbReference type="PANTHER" id="PTHR33115:SF46">
    <property type="entry name" value="OS05G0141200 PROTEIN"/>
    <property type="match status" value="1"/>
</dbReference>
<feature type="compositionally biased region" description="Low complexity" evidence="1">
    <location>
        <begin position="80"/>
        <end position="89"/>
    </location>
</feature>
<feature type="transmembrane region" description="Helical" evidence="2">
    <location>
        <begin position="162"/>
        <end position="181"/>
    </location>
</feature>